<accession>A0ABD2MWS7</accession>
<sequence>MNERFLNISQREENISDDYHIALKYRRRFQRGGVNILCKDEDFSVLDDINVLSEKLLCEPVSEHVDIWNCDFRDHRAQRMTMNLIGESTSYITRKIRPLTGNGLNSFHSILEQLSWDFFDNDLIIVDDAFNTFHQSFVDERVIRERKSDQGVHWLSDDLRSMRLRLVTKLYDKYATDNLKFARNRLRLLYKLQINKATIGANDKTILLSSNRQGAMWNIITTRRNSPKNKISSQLPPNDFNEYFTSVPPSITKKVSDGVAQIYLKV</sequence>
<organism evidence="1 2">
    <name type="scientific">Cryptolaemus montrouzieri</name>
    <dbReference type="NCBI Taxonomy" id="559131"/>
    <lineage>
        <taxon>Eukaryota</taxon>
        <taxon>Metazoa</taxon>
        <taxon>Ecdysozoa</taxon>
        <taxon>Arthropoda</taxon>
        <taxon>Hexapoda</taxon>
        <taxon>Insecta</taxon>
        <taxon>Pterygota</taxon>
        <taxon>Neoptera</taxon>
        <taxon>Endopterygota</taxon>
        <taxon>Coleoptera</taxon>
        <taxon>Polyphaga</taxon>
        <taxon>Cucujiformia</taxon>
        <taxon>Coccinelloidea</taxon>
        <taxon>Coccinellidae</taxon>
        <taxon>Scymninae</taxon>
        <taxon>Scymnini</taxon>
        <taxon>Cryptolaemus</taxon>
    </lineage>
</organism>
<dbReference type="Proteomes" id="UP001516400">
    <property type="component" value="Unassembled WGS sequence"/>
</dbReference>
<gene>
    <name evidence="1" type="ORF">HHI36_021293</name>
</gene>
<reference evidence="1 2" key="1">
    <citation type="journal article" date="2021" name="BMC Biol.">
        <title>Horizontally acquired antibacterial genes associated with adaptive radiation of ladybird beetles.</title>
        <authorList>
            <person name="Li H.S."/>
            <person name="Tang X.F."/>
            <person name="Huang Y.H."/>
            <person name="Xu Z.Y."/>
            <person name="Chen M.L."/>
            <person name="Du X.Y."/>
            <person name="Qiu B.Y."/>
            <person name="Chen P.T."/>
            <person name="Zhang W."/>
            <person name="Slipinski A."/>
            <person name="Escalona H.E."/>
            <person name="Waterhouse R.M."/>
            <person name="Zwick A."/>
            <person name="Pang H."/>
        </authorList>
    </citation>
    <scope>NUCLEOTIDE SEQUENCE [LARGE SCALE GENOMIC DNA]</scope>
    <source>
        <strain evidence="1">SYSU2018</strain>
    </source>
</reference>
<dbReference type="EMBL" id="JABFTP020000042">
    <property type="protein sequence ID" value="KAL3270767.1"/>
    <property type="molecule type" value="Genomic_DNA"/>
</dbReference>
<evidence type="ECO:0000313" key="1">
    <source>
        <dbReference type="EMBL" id="KAL3270767.1"/>
    </source>
</evidence>
<name>A0ABD2MWS7_9CUCU</name>
<comment type="caution">
    <text evidence="1">The sequence shown here is derived from an EMBL/GenBank/DDBJ whole genome shotgun (WGS) entry which is preliminary data.</text>
</comment>
<keyword evidence="2" id="KW-1185">Reference proteome</keyword>
<protein>
    <submittedName>
        <fullName evidence="1">Uncharacterized protein</fullName>
    </submittedName>
</protein>
<evidence type="ECO:0000313" key="2">
    <source>
        <dbReference type="Proteomes" id="UP001516400"/>
    </source>
</evidence>
<proteinExistence type="predicted"/>
<dbReference type="AlphaFoldDB" id="A0ABD2MWS7"/>